<feature type="region of interest" description="Disordered" evidence="1">
    <location>
        <begin position="58"/>
        <end position="100"/>
    </location>
</feature>
<keyword evidence="3" id="KW-1185">Reference proteome</keyword>
<feature type="compositionally biased region" description="Basic and acidic residues" evidence="1">
    <location>
        <begin position="60"/>
        <end position="100"/>
    </location>
</feature>
<accession>A0AA39ZFX0</accession>
<protein>
    <submittedName>
        <fullName evidence="2">Uncharacterized protein</fullName>
    </submittedName>
</protein>
<gene>
    <name evidence="2" type="ORF">QBC41DRAFT_272894</name>
</gene>
<organism evidence="2 3">
    <name type="scientific">Cercophora samala</name>
    <dbReference type="NCBI Taxonomy" id="330535"/>
    <lineage>
        <taxon>Eukaryota</taxon>
        <taxon>Fungi</taxon>
        <taxon>Dikarya</taxon>
        <taxon>Ascomycota</taxon>
        <taxon>Pezizomycotina</taxon>
        <taxon>Sordariomycetes</taxon>
        <taxon>Sordariomycetidae</taxon>
        <taxon>Sordariales</taxon>
        <taxon>Lasiosphaeriaceae</taxon>
        <taxon>Cercophora</taxon>
    </lineage>
</organism>
<sequence length="100" mass="11605">MGCLSTLKIWRKKAPVPRPVTHTKVLHAASRDSSRSTATYDEKHASIATEVSSLLPFEEAEFKQEEAGDPEATRRRRAEEEKKRQAEREEQERLDFFQMM</sequence>
<evidence type="ECO:0000313" key="3">
    <source>
        <dbReference type="Proteomes" id="UP001174997"/>
    </source>
</evidence>
<reference evidence="2" key="1">
    <citation type="submission" date="2023-06" db="EMBL/GenBank/DDBJ databases">
        <title>Genome-scale phylogeny and comparative genomics of the fungal order Sordariales.</title>
        <authorList>
            <consortium name="Lawrence Berkeley National Laboratory"/>
            <person name="Hensen N."/>
            <person name="Bonometti L."/>
            <person name="Westerberg I."/>
            <person name="Brannstrom I.O."/>
            <person name="Guillou S."/>
            <person name="Cros-Aarteil S."/>
            <person name="Calhoun S."/>
            <person name="Haridas S."/>
            <person name="Kuo A."/>
            <person name="Mondo S."/>
            <person name="Pangilinan J."/>
            <person name="Riley R."/>
            <person name="Labutti K."/>
            <person name="Andreopoulos B."/>
            <person name="Lipzen A."/>
            <person name="Chen C."/>
            <person name="Yanf M."/>
            <person name="Daum C."/>
            <person name="Ng V."/>
            <person name="Clum A."/>
            <person name="Steindorff A."/>
            <person name="Ohm R."/>
            <person name="Martin F."/>
            <person name="Silar P."/>
            <person name="Natvig D."/>
            <person name="Lalanne C."/>
            <person name="Gautier V."/>
            <person name="Ament-Velasquez S.L."/>
            <person name="Kruys A."/>
            <person name="Hutchinson M.I."/>
            <person name="Powell A.J."/>
            <person name="Barry K."/>
            <person name="Miller A.N."/>
            <person name="Grigoriev I.V."/>
            <person name="Debuchy R."/>
            <person name="Gladieux P."/>
            <person name="Thoren M.H."/>
            <person name="Johannesson H."/>
        </authorList>
    </citation>
    <scope>NUCLEOTIDE SEQUENCE</scope>
    <source>
        <strain evidence="2">CBS 307.81</strain>
    </source>
</reference>
<evidence type="ECO:0000256" key="1">
    <source>
        <dbReference type="SAM" id="MobiDB-lite"/>
    </source>
</evidence>
<dbReference type="EMBL" id="JAULSY010000033">
    <property type="protein sequence ID" value="KAK0670267.1"/>
    <property type="molecule type" value="Genomic_DNA"/>
</dbReference>
<dbReference type="AlphaFoldDB" id="A0AA39ZFX0"/>
<evidence type="ECO:0000313" key="2">
    <source>
        <dbReference type="EMBL" id="KAK0670267.1"/>
    </source>
</evidence>
<name>A0AA39ZFX0_9PEZI</name>
<proteinExistence type="predicted"/>
<dbReference type="Proteomes" id="UP001174997">
    <property type="component" value="Unassembled WGS sequence"/>
</dbReference>
<comment type="caution">
    <text evidence="2">The sequence shown here is derived from an EMBL/GenBank/DDBJ whole genome shotgun (WGS) entry which is preliminary data.</text>
</comment>